<sequence>MLTNTYTPVSSDKFNTLNGTTSAILEFARALVIDKEFLSRADFSKLTQSFGWGKEVVKSYINIGTAFGGIEISKLVNIEPRTLFKITSNNRWKGVVEGIKKAVGNITQQFVEKLIQSNKKVPVPSQDKPTIWRGEGATRKCVIPPIKEDDQYTGTSIQRAMDSEGITAQKIVREAAALREAFKLGAIEVVGELLPEHLKAILGIEYEAPFSNNDGSSETNIAKIVTIAANYSTDNEETELAAQVVVDDLENKSEKGCPSNGGLHSKSVGNIPLRANDVVSCTPTSLQEVEKIAALLGDCKTWEEITTITGALDKPTRIASWELLNKEEQARILGLKKTYTQQENIPNNTIEETAVIKVGDKVIWLNCWPHLSSWNPFIVENIEDDFAKLNNLLTPVPVEELSLVS</sequence>
<dbReference type="Proteomes" id="UP000271624">
    <property type="component" value="Unassembled WGS sequence"/>
</dbReference>
<name>A0A3S1AJ71_9CYAN</name>
<dbReference type="AlphaFoldDB" id="A0A3S1AJ71"/>
<keyword evidence="2" id="KW-1185">Reference proteome</keyword>
<organism evidence="1 2">
    <name type="scientific">Dulcicalothrix desertica PCC 7102</name>
    <dbReference type="NCBI Taxonomy" id="232991"/>
    <lineage>
        <taxon>Bacteria</taxon>
        <taxon>Bacillati</taxon>
        <taxon>Cyanobacteriota</taxon>
        <taxon>Cyanophyceae</taxon>
        <taxon>Nostocales</taxon>
        <taxon>Calotrichaceae</taxon>
        <taxon>Dulcicalothrix</taxon>
    </lineage>
</organism>
<gene>
    <name evidence="1" type="ORF">DSM106972_062030</name>
</gene>
<dbReference type="EMBL" id="RSCL01000017">
    <property type="protein sequence ID" value="RUT02128.1"/>
    <property type="molecule type" value="Genomic_DNA"/>
</dbReference>
<evidence type="ECO:0000313" key="2">
    <source>
        <dbReference type="Proteomes" id="UP000271624"/>
    </source>
</evidence>
<dbReference type="OrthoDB" id="522353at2"/>
<accession>A0A3S1AJ71</accession>
<proteinExistence type="predicted"/>
<evidence type="ECO:0000313" key="1">
    <source>
        <dbReference type="EMBL" id="RUT02128.1"/>
    </source>
</evidence>
<protein>
    <submittedName>
        <fullName evidence="1">Uncharacterized protein</fullName>
    </submittedName>
</protein>
<reference evidence="1" key="1">
    <citation type="submission" date="2018-12" db="EMBL/GenBank/DDBJ databases">
        <authorList>
            <person name="Will S."/>
            <person name="Neumann-Schaal M."/>
            <person name="Henke P."/>
        </authorList>
    </citation>
    <scope>NUCLEOTIDE SEQUENCE</scope>
    <source>
        <strain evidence="1">PCC 7102</strain>
    </source>
</reference>
<reference evidence="1" key="2">
    <citation type="journal article" date="2019" name="Genome Biol. Evol.">
        <title>Day and night: Metabolic profiles and evolutionary relationships of six axenic non-marine cyanobacteria.</title>
        <authorList>
            <person name="Will S.E."/>
            <person name="Henke P."/>
            <person name="Boedeker C."/>
            <person name="Huang S."/>
            <person name="Brinkmann H."/>
            <person name="Rohde M."/>
            <person name="Jarek M."/>
            <person name="Friedl T."/>
            <person name="Seufert S."/>
            <person name="Schumacher M."/>
            <person name="Overmann J."/>
            <person name="Neumann-Schaal M."/>
            <person name="Petersen J."/>
        </authorList>
    </citation>
    <scope>NUCLEOTIDE SEQUENCE [LARGE SCALE GENOMIC DNA]</scope>
    <source>
        <strain evidence="1">PCC 7102</strain>
    </source>
</reference>
<dbReference type="RefSeq" id="WP_127084407.1">
    <property type="nucleotide sequence ID" value="NZ_RSCL01000017.1"/>
</dbReference>
<comment type="caution">
    <text evidence="1">The sequence shown here is derived from an EMBL/GenBank/DDBJ whole genome shotgun (WGS) entry which is preliminary data.</text>
</comment>